<dbReference type="Proteomes" id="UP000199416">
    <property type="component" value="Unassembled WGS sequence"/>
</dbReference>
<evidence type="ECO:0008006" key="4">
    <source>
        <dbReference type="Google" id="ProtNLM"/>
    </source>
</evidence>
<accession>A0A1G6QB14</accession>
<feature type="compositionally biased region" description="Basic and acidic residues" evidence="1">
    <location>
        <begin position="188"/>
        <end position="200"/>
    </location>
</feature>
<evidence type="ECO:0000313" key="2">
    <source>
        <dbReference type="EMBL" id="SDC89680.1"/>
    </source>
</evidence>
<feature type="compositionally biased region" description="Basic and acidic residues" evidence="1">
    <location>
        <begin position="141"/>
        <end position="150"/>
    </location>
</feature>
<feature type="compositionally biased region" description="Basic and acidic residues" evidence="1">
    <location>
        <begin position="118"/>
        <end position="128"/>
    </location>
</feature>
<reference evidence="3" key="1">
    <citation type="submission" date="2016-10" db="EMBL/GenBank/DDBJ databases">
        <authorList>
            <person name="Varghese N."/>
            <person name="Submissions S."/>
        </authorList>
    </citation>
    <scope>NUCLEOTIDE SEQUENCE [LARGE SCALE GENOMIC DNA]</scope>
    <source>
        <strain evidence="3">DSM 45421</strain>
    </source>
</reference>
<keyword evidence="3" id="KW-1185">Reference proteome</keyword>
<feature type="region of interest" description="Disordered" evidence="1">
    <location>
        <begin position="63"/>
        <end position="200"/>
    </location>
</feature>
<dbReference type="AlphaFoldDB" id="A0A1G6QB14"/>
<feature type="compositionally biased region" description="Basic and acidic residues" evidence="1">
    <location>
        <begin position="68"/>
        <end position="99"/>
    </location>
</feature>
<name>A0A1G6QB14_9ACTN</name>
<dbReference type="STRING" id="1190417.SAMN05660690_2818"/>
<sequence>MTSRRIGYCRSMSGKSAEDYARDYTDPELRERLKEEIKAGDRGGRPGQWSARKSQLLTAEYEAAGGGYRHEGERTESQRHLQEWTDQDWRTAHGGDRARGSGGTGRYLPDAAWQLLSDEEKQATDSRKRQGTQQHVANTEAAREARRAAELLDVNAPEARRRVGEMSGDSQLDRAEKAEEELGTGRKTVLEAIERQRTRD</sequence>
<dbReference type="EMBL" id="FMZF01000004">
    <property type="protein sequence ID" value="SDC89680.1"/>
    <property type="molecule type" value="Genomic_DNA"/>
</dbReference>
<evidence type="ECO:0000256" key="1">
    <source>
        <dbReference type="SAM" id="MobiDB-lite"/>
    </source>
</evidence>
<protein>
    <recommendedName>
        <fullName evidence="4">DUF5872 domain-containing protein</fullName>
    </recommendedName>
</protein>
<gene>
    <name evidence="2" type="ORF">SAMN05660690_2818</name>
</gene>
<evidence type="ECO:0000313" key="3">
    <source>
        <dbReference type="Proteomes" id="UP000199416"/>
    </source>
</evidence>
<proteinExistence type="predicted"/>
<feature type="region of interest" description="Disordered" evidence="1">
    <location>
        <begin position="1"/>
        <end position="26"/>
    </location>
</feature>
<organism evidence="2 3">
    <name type="scientific">Geodermatophilus telluris</name>
    <dbReference type="NCBI Taxonomy" id="1190417"/>
    <lineage>
        <taxon>Bacteria</taxon>
        <taxon>Bacillati</taxon>
        <taxon>Actinomycetota</taxon>
        <taxon>Actinomycetes</taxon>
        <taxon>Geodermatophilales</taxon>
        <taxon>Geodermatophilaceae</taxon>
        <taxon>Geodermatophilus</taxon>
    </lineage>
</organism>
<feature type="compositionally biased region" description="Basic and acidic residues" evidence="1">
    <location>
        <begin position="16"/>
        <end position="26"/>
    </location>
</feature>